<dbReference type="AlphaFoldDB" id="L9W132"/>
<feature type="compositionally biased region" description="Polar residues" evidence="1">
    <location>
        <begin position="39"/>
        <end position="53"/>
    </location>
</feature>
<sequence>MAGGTVARDIVRTERRQACRFLTSSSSEIVIRTRAIGSESTIPTGGTHLNSCPSHGETDLR</sequence>
<proteinExistence type="predicted"/>
<name>L9W132_9EURY</name>
<dbReference type="PATRIC" id="fig|1114856.3.peg.1439"/>
<accession>L9W132</accession>
<keyword evidence="3" id="KW-1185">Reference proteome</keyword>
<organism evidence="2 3">
    <name type="scientific">Natronorubrum tibetense GA33</name>
    <dbReference type="NCBI Taxonomy" id="1114856"/>
    <lineage>
        <taxon>Archaea</taxon>
        <taxon>Methanobacteriati</taxon>
        <taxon>Methanobacteriota</taxon>
        <taxon>Stenosarchaea group</taxon>
        <taxon>Halobacteria</taxon>
        <taxon>Halobacteriales</taxon>
        <taxon>Natrialbaceae</taxon>
        <taxon>Natronorubrum</taxon>
    </lineage>
</organism>
<feature type="region of interest" description="Disordered" evidence="1">
    <location>
        <begin position="39"/>
        <end position="61"/>
    </location>
</feature>
<dbReference type="EMBL" id="AOHW01000022">
    <property type="protein sequence ID" value="ELY43037.1"/>
    <property type="molecule type" value="Genomic_DNA"/>
</dbReference>
<reference evidence="2 3" key="1">
    <citation type="journal article" date="2014" name="PLoS Genet.">
        <title>Phylogenetically driven sequencing of extremely halophilic archaea reveals strategies for static and dynamic osmo-response.</title>
        <authorList>
            <person name="Becker E.A."/>
            <person name="Seitzer P.M."/>
            <person name="Tritt A."/>
            <person name="Larsen D."/>
            <person name="Krusor M."/>
            <person name="Yao A.I."/>
            <person name="Wu D."/>
            <person name="Madern D."/>
            <person name="Eisen J.A."/>
            <person name="Darling A.E."/>
            <person name="Facciotti M.T."/>
        </authorList>
    </citation>
    <scope>NUCLEOTIDE SEQUENCE [LARGE SCALE GENOMIC DNA]</scope>
    <source>
        <strain evidence="2 3">GA33</strain>
    </source>
</reference>
<evidence type="ECO:0000256" key="1">
    <source>
        <dbReference type="SAM" id="MobiDB-lite"/>
    </source>
</evidence>
<evidence type="ECO:0000313" key="2">
    <source>
        <dbReference type="EMBL" id="ELY43037.1"/>
    </source>
</evidence>
<evidence type="ECO:0000313" key="3">
    <source>
        <dbReference type="Proteomes" id="UP000011599"/>
    </source>
</evidence>
<gene>
    <name evidence="2" type="ORF">C496_06872</name>
</gene>
<comment type="caution">
    <text evidence="2">The sequence shown here is derived from an EMBL/GenBank/DDBJ whole genome shotgun (WGS) entry which is preliminary data.</text>
</comment>
<dbReference type="Proteomes" id="UP000011599">
    <property type="component" value="Unassembled WGS sequence"/>
</dbReference>
<protein>
    <submittedName>
        <fullName evidence="2">Uncharacterized protein</fullName>
    </submittedName>
</protein>